<dbReference type="InterPro" id="IPR010982">
    <property type="entry name" value="Lambda_DNA-bd_dom_sf"/>
</dbReference>
<dbReference type="Gene3D" id="1.10.260.40">
    <property type="entry name" value="lambda repressor-like DNA-binding domains"/>
    <property type="match status" value="1"/>
</dbReference>
<evidence type="ECO:0000259" key="4">
    <source>
        <dbReference type="PROSITE" id="PS50932"/>
    </source>
</evidence>
<dbReference type="Pfam" id="PF00532">
    <property type="entry name" value="Peripla_BP_1"/>
    <property type="match status" value="1"/>
</dbReference>
<dbReference type="RefSeq" id="WP_042410911.1">
    <property type="nucleotide sequence ID" value="NZ_BAWO01000054.1"/>
</dbReference>
<dbReference type="GO" id="GO:0000976">
    <property type="term" value="F:transcription cis-regulatory region binding"/>
    <property type="evidence" value="ECO:0007669"/>
    <property type="project" value="TreeGrafter"/>
</dbReference>
<dbReference type="AlphaFoldDB" id="A0A023DIA8"/>
<dbReference type="PROSITE" id="PS50932">
    <property type="entry name" value="HTH_LACI_2"/>
    <property type="match status" value="1"/>
</dbReference>
<evidence type="ECO:0000256" key="1">
    <source>
        <dbReference type="ARBA" id="ARBA00023015"/>
    </source>
</evidence>
<dbReference type="PRINTS" id="PR00036">
    <property type="entry name" value="HTHLACI"/>
</dbReference>
<dbReference type="CDD" id="cd06286">
    <property type="entry name" value="PBP1_CcpB-like"/>
    <property type="match status" value="1"/>
</dbReference>
<dbReference type="InterPro" id="IPR001761">
    <property type="entry name" value="Peripla_BP/Lac1_sug-bd_dom"/>
</dbReference>
<protein>
    <submittedName>
        <fullName evidence="5">Putative LacI family transcriptional regulator</fullName>
    </submittedName>
</protein>
<keyword evidence="2" id="KW-0238">DNA-binding</keyword>
<keyword evidence="3" id="KW-0804">Transcription</keyword>
<reference evidence="5 6" key="1">
    <citation type="submission" date="2014-04" db="EMBL/GenBank/DDBJ databases">
        <title>Whole genome shotgun sequence of Geobacillus caldoxylosilyticus NBRC 107762.</title>
        <authorList>
            <person name="Hosoyama A."/>
            <person name="Hosoyama Y."/>
            <person name="Katano-Makiyama Y."/>
            <person name="Tsuchikane K."/>
            <person name="Ohji S."/>
            <person name="Ichikawa N."/>
            <person name="Yamazoe A."/>
            <person name="Fujita N."/>
        </authorList>
    </citation>
    <scope>NUCLEOTIDE SEQUENCE [LARGE SCALE GENOMIC DNA]</scope>
    <source>
        <strain evidence="5 6">NBRC 107762</strain>
    </source>
</reference>
<dbReference type="PROSITE" id="PS00356">
    <property type="entry name" value="HTH_LACI_1"/>
    <property type="match status" value="1"/>
</dbReference>
<dbReference type="PANTHER" id="PTHR30146">
    <property type="entry name" value="LACI-RELATED TRANSCRIPTIONAL REPRESSOR"/>
    <property type="match status" value="1"/>
</dbReference>
<dbReference type="CDD" id="cd01392">
    <property type="entry name" value="HTH_LacI"/>
    <property type="match status" value="1"/>
</dbReference>
<keyword evidence="6" id="KW-1185">Reference proteome</keyword>
<evidence type="ECO:0000256" key="3">
    <source>
        <dbReference type="ARBA" id="ARBA00023163"/>
    </source>
</evidence>
<dbReference type="OrthoDB" id="9798934at2"/>
<dbReference type="Gene3D" id="3.40.50.2300">
    <property type="match status" value="2"/>
</dbReference>
<comment type="caution">
    <text evidence="5">The sequence shown here is derived from an EMBL/GenBank/DDBJ whole genome shotgun (WGS) entry which is preliminary data.</text>
</comment>
<accession>A0A023DIA8</accession>
<feature type="domain" description="HTH lacI-type" evidence="4">
    <location>
        <begin position="2"/>
        <end position="56"/>
    </location>
</feature>
<dbReference type="GO" id="GO:0003700">
    <property type="term" value="F:DNA-binding transcription factor activity"/>
    <property type="evidence" value="ECO:0007669"/>
    <property type="project" value="TreeGrafter"/>
</dbReference>
<dbReference type="Pfam" id="PF00356">
    <property type="entry name" value="LacI"/>
    <property type="match status" value="1"/>
</dbReference>
<name>A0A023DIA8_9BACL</name>
<dbReference type="SMART" id="SM00354">
    <property type="entry name" value="HTH_LACI"/>
    <property type="match status" value="1"/>
</dbReference>
<dbReference type="InterPro" id="IPR028082">
    <property type="entry name" value="Peripla_BP_I"/>
</dbReference>
<evidence type="ECO:0000313" key="5">
    <source>
        <dbReference type="EMBL" id="GAJ40958.1"/>
    </source>
</evidence>
<organism evidence="5 6">
    <name type="scientific">Parageobacillus caldoxylosilyticus NBRC 107762</name>
    <dbReference type="NCBI Taxonomy" id="1220594"/>
    <lineage>
        <taxon>Bacteria</taxon>
        <taxon>Bacillati</taxon>
        <taxon>Bacillota</taxon>
        <taxon>Bacilli</taxon>
        <taxon>Bacillales</taxon>
        <taxon>Anoxybacillaceae</taxon>
        <taxon>Saccharococcus</taxon>
    </lineage>
</organism>
<dbReference type="SUPFAM" id="SSF53822">
    <property type="entry name" value="Periplasmic binding protein-like I"/>
    <property type="match status" value="1"/>
</dbReference>
<evidence type="ECO:0000256" key="2">
    <source>
        <dbReference type="ARBA" id="ARBA00023125"/>
    </source>
</evidence>
<sequence length="325" mass="37199">MANIREIAKEAGVSVATVSRVLNGYPYVREEKRNAVWEAVEKLNYTKNINAVHLAKGKTSIIGVMLPYVNHPYFGAILEGISKEALRHRYHLLLFQTNYDVEKELEALEMMRMKQVDGLIICSHVAGWNVIEEYKEDGPIVLCENVGDKDFLSVYIDHYESFAKALRYLIRKGHRHIGYCIGRTTGTNSKARETAYYDTLRQIGVEPRKEWIFDHCLYVEDGKRVIHQWMDLSEKPSALLVSSDQVAAGIVLWGRKEGVKIPDDLAIVSFDNHPISEPLQITTMELPLALMGTKAFRLIYHYIETGNIVKKKEKLPVRFMERSSV</sequence>
<dbReference type="Proteomes" id="UP000023561">
    <property type="component" value="Unassembled WGS sequence"/>
</dbReference>
<dbReference type="PANTHER" id="PTHR30146:SF105">
    <property type="entry name" value="CATABOLITE CONTROL PROTEIN B"/>
    <property type="match status" value="1"/>
</dbReference>
<dbReference type="InterPro" id="IPR000843">
    <property type="entry name" value="HTH_LacI"/>
</dbReference>
<gene>
    <name evidence="5" type="ORF">GCA01S_054_00420</name>
</gene>
<proteinExistence type="predicted"/>
<evidence type="ECO:0000313" key="6">
    <source>
        <dbReference type="Proteomes" id="UP000023561"/>
    </source>
</evidence>
<dbReference type="EMBL" id="BAWO01000054">
    <property type="protein sequence ID" value="GAJ40958.1"/>
    <property type="molecule type" value="Genomic_DNA"/>
</dbReference>
<dbReference type="SUPFAM" id="SSF47413">
    <property type="entry name" value="lambda repressor-like DNA-binding domains"/>
    <property type="match status" value="1"/>
</dbReference>
<keyword evidence="1" id="KW-0805">Transcription regulation</keyword>